<dbReference type="Gene3D" id="3.90.550.10">
    <property type="entry name" value="Spore Coat Polysaccharide Biosynthesis Protein SpsA, Chain A"/>
    <property type="match status" value="1"/>
</dbReference>
<organism evidence="1 2">
    <name type="scientific">Caballeronia novacaledonica</name>
    <dbReference type="NCBI Taxonomy" id="1544861"/>
    <lineage>
        <taxon>Bacteria</taxon>
        <taxon>Pseudomonadati</taxon>
        <taxon>Pseudomonadota</taxon>
        <taxon>Betaproteobacteria</taxon>
        <taxon>Burkholderiales</taxon>
        <taxon>Burkholderiaceae</taxon>
        <taxon>Caballeronia</taxon>
    </lineage>
</organism>
<sequence>MTTVAIVPARGGSKRIPGKNTKLFGGKPIIAWSIEAALRSKCFDRVVVSTDCARIANIARDFGAEVPFMRPAELADDHAPTISVMKHALSTLACEPEDVACCVYATAPFLMADDLARGLDVLRTSKADFAVSVTTFAFPIQRALRITAEGRVAMLDPRNYLVRSQDLEEAYHDAAQFYWGTAEAFLAARPILGEGTAPVEIPRYRVQDIDTPEDWIQAEAMHAALRDLGMTDANRFPG</sequence>
<dbReference type="SUPFAM" id="SSF53448">
    <property type="entry name" value="Nucleotide-diphospho-sugar transferases"/>
    <property type="match status" value="1"/>
</dbReference>
<dbReference type="EMBL" id="BPUS01000038">
    <property type="protein sequence ID" value="GJH30498.1"/>
    <property type="molecule type" value="Genomic_DNA"/>
</dbReference>
<dbReference type="PANTHER" id="PTHR21485">
    <property type="entry name" value="HAD SUPERFAMILY MEMBERS CMAS AND KDSC"/>
    <property type="match status" value="1"/>
</dbReference>
<dbReference type="RefSeq" id="WP_238218129.1">
    <property type="nucleotide sequence ID" value="NZ_BPUS01000038.1"/>
</dbReference>
<dbReference type="PANTHER" id="PTHR21485:SF6">
    <property type="entry name" value="N-ACYLNEURAMINATE CYTIDYLYLTRANSFERASE-RELATED"/>
    <property type="match status" value="1"/>
</dbReference>
<dbReference type="InterPro" id="IPR029044">
    <property type="entry name" value="Nucleotide-diphossugar_trans"/>
</dbReference>
<dbReference type="InterPro" id="IPR050793">
    <property type="entry name" value="CMP-NeuNAc_synthase"/>
</dbReference>
<reference evidence="1" key="1">
    <citation type="submission" date="2022-09" db="EMBL/GenBank/DDBJ databases">
        <title>Isolation and characterization of 3-chlorobenzoate degrading bacteria from soils in Shizuoka.</title>
        <authorList>
            <person name="Ifat A."/>
            <person name="Ogawa N."/>
            <person name="Kimbara K."/>
            <person name="Moriuchi R."/>
            <person name="Dohra H."/>
            <person name="Shintani M."/>
        </authorList>
    </citation>
    <scope>NUCLEOTIDE SEQUENCE</scope>
    <source>
        <strain evidence="1">19CS4-2</strain>
    </source>
</reference>
<comment type="caution">
    <text evidence="1">The sequence shown here is derived from an EMBL/GenBank/DDBJ whole genome shotgun (WGS) entry which is preliminary data.</text>
</comment>
<dbReference type="NCBIfam" id="TIGR03584">
    <property type="entry name" value="PseF"/>
    <property type="match status" value="1"/>
</dbReference>
<evidence type="ECO:0000313" key="1">
    <source>
        <dbReference type="EMBL" id="GJH30498.1"/>
    </source>
</evidence>
<evidence type="ECO:0000313" key="2">
    <source>
        <dbReference type="Proteomes" id="UP001055111"/>
    </source>
</evidence>
<dbReference type="CDD" id="cd02513">
    <property type="entry name" value="CMP-NeuAc_Synthase"/>
    <property type="match status" value="1"/>
</dbReference>
<gene>
    <name evidence="1" type="primary">pseF</name>
    <name evidence="1" type="ORF">CBA19CS42_38300</name>
</gene>
<accession>A0AA37IKQ5</accession>
<name>A0AA37IKQ5_9BURK</name>
<dbReference type="InterPro" id="IPR020039">
    <property type="entry name" value="PseF"/>
</dbReference>
<dbReference type="Proteomes" id="UP001055111">
    <property type="component" value="Unassembled WGS sequence"/>
</dbReference>
<dbReference type="AlphaFoldDB" id="A0AA37IKQ5"/>
<dbReference type="GO" id="GO:0008781">
    <property type="term" value="F:N-acylneuraminate cytidylyltransferase activity"/>
    <property type="evidence" value="ECO:0007669"/>
    <property type="project" value="TreeGrafter"/>
</dbReference>
<proteinExistence type="predicted"/>
<dbReference type="Pfam" id="PF02348">
    <property type="entry name" value="CTP_transf_3"/>
    <property type="match status" value="1"/>
</dbReference>
<keyword evidence="1" id="KW-0808">Transferase</keyword>
<dbReference type="InterPro" id="IPR003329">
    <property type="entry name" value="Cytidylyl_trans"/>
</dbReference>
<keyword evidence="1" id="KW-0548">Nucleotidyltransferase</keyword>
<protein>
    <submittedName>
        <fullName evidence="1">Pseudaminic acid cytidylyltransferase</fullName>
    </submittedName>
</protein>